<proteinExistence type="predicted"/>
<evidence type="ECO:0000256" key="1">
    <source>
        <dbReference type="ARBA" id="ARBA00022737"/>
    </source>
</evidence>
<feature type="repeat" description="ANK" evidence="3">
    <location>
        <begin position="353"/>
        <end position="385"/>
    </location>
</feature>
<accession>A0A7S2S5Z2</accession>
<keyword evidence="2 3" id="KW-0040">ANK repeat</keyword>
<evidence type="ECO:0000256" key="2">
    <source>
        <dbReference type="ARBA" id="ARBA00023043"/>
    </source>
</evidence>
<dbReference type="PROSITE" id="PS50297">
    <property type="entry name" value="ANK_REP_REGION"/>
    <property type="match status" value="3"/>
</dbReference>
<dbReference type="SUPFAM" id="SSF48403">
    <property type="entry name" value="Ankyrin repeat"/>
    <property type="match status" value="1"/>
</dbReference>
<evidence type="ECO:0008006" key="5">
    <source>
        <dbReference type="Google" id="ProtNLM"/>
    </source>
</evidence>
<dbReference type="EMBL" id="HBHJ01017321">
    <property type="protein sequence ID" value="CAD9690553.1"/>
    <property type="molecule type" value="Transcribed_RNA"/>
</dbReference>
<name>A0A7S2S5Z2_9STRA</name>
<dbReference type="PANTHER" id="PTHR24198:SF165">
    <property type="entry name" value="ANKYRIN REPEAT-CONTAINING PROTEIN-RELATED"/>
    <property type="match status" value="1"/>
</dbReference>
<feature type="repeat" description="ANK" evidence="3">
    <location>
        <begin position="320"/>
        <end position="352"/>
    </location>
</feature>
<dbReference type="AlphaFoldDB" id="A0A7S2S5Z2"/>
<keyword evidence="1" id="KW-0677">Repeat</keyword>
<dbReference type="PROSITE" id="PS50088">
    <property type="entry name" value="ANK_REPEAT"/>
    <property type="match status" value="3"/>
</dbReference>
<reference evidence="4" key="1">
    <citation type="submission" date="2021-01" db="EMBL/GenBank/DDBJ databases">
        <authorList>
            <person name="Corre E."/>
            <person name="Pelletier E."/>
            <person name="Niang G."/>
            <person name="Scheremetjew M."/>
            <person name="Finn R."/>
            <person name="Kale V."/>
            <person name="Holt S."/>
            <person name="Cochrane G."/>
            <person name="Meng A."/>
            <person name="Brown T."/>
            <person name="Cohen L."/>
        </authorList>
    </citation>
    <scope>NUCLEOTIDE SEQUENCE</scope>
    <source>
        <strain evidence="4">CCMP1243</strain>
    </source>
</reference>
<dbReference type="InterPro" id="IPR029021">
    <property type="entry name" value="Prot-tyrosine_phosphatase-like"/>
</dbReference>
<organism evidence="4">
    <name type="scientific">Rhizochromulina marina</name>
    <dbReference type="NCBI Taxonomy" id="1034831"/>
    <lineage>
        <taxon>Eukaryota</taxon>
        <taxon>Sar</taxon>
        <taxon>Stramenopiles</taxon>
        <taxon>Ochrophyta</taxon>
        <taxon>Dictyochophyceae</taxon>
        <taxon>Rhizochromulinales</taxon>
        <taxon>Rhizochromulina</taxon>
    </lineage>
</organism>
<dbReference type="InterPro" id="IPR036770">
    <property type="entry name" value="Ankyrin_rpt-contain_sf"/>
</dbReference>
<dbReference type="Pfam" id="PF12796">
    <property type="entry name" value="Ank_2"/>
    <property type="match status" value="2"/>
</dbReference>
<dbReference type="SUPFAM" id="SSF52799">
    <property type="entry name" value="(Phosphotyrosine protein) phosphatases II"/>
    <property type="match status" value="1"/>
</dbReference>
<dbReference type="PANTHER" id="PTHR24198">
    <property type="entry name" value="ANKYRIN REPEAT AND PROTEIN KINASE DOMAIN-CONTAINING PROTEIN"/>
    <property type="match status" value="1"/>
</dbReference>
<protein>
    <recommendedName>
        <fullName evidence="5">Tyrosine specific protein phosphatases domain-containing protein</fullName>
    </recommendedName>
</protein>
<gene>
    <name evidence="4" type="ORF">RMAR1173_LOCUS11476</name>
</gene>
<dbReference type="Gene3D" id="3.90.190.10">
    <property type="entry name" value="Protein tyrosine phosphatase superfamily"/>
    <property type="match status" value="1"/>
</dbReference>
<feature type="repeat" description="ANK" evidence="3">
    <location>
        <begin position="423"/>
        <end position="452"/>
    </location>
</feature>
<dbReference type="SMART" id="SM00248">
    <property type="entry name" value="ANK"/>
    <property type="match status" value="4"/>
</dbReference>
<sequence>MPGLKAKPAFNDAANMPEEMRMETLPRNLLRATFDNCVLSLVLEAGKGNKNAVLVGWKDPIRDHDAQVLEVERLLDKAIERERGYKKQLRTYRNWETAWLLMNTKPDELDEYVDLKNQMKDFETQLKFISSVEEKIELQDKWTRFHELEGRCEKLLAAQRMLARAKEARDEAFKAQLAAGRELDEAKEKERALADQISEDQVEADSRGVGISELFPNISPGFIVTRVNRSATENLDFPDILTVIEESKPPHELEFRRYDYRQNMLSGRWESLQELRAQGKFVEDPRVKQQLFVDAGRRGDVVDLDRSLVRGMNVDASDQSQCTAFHHACANGHFEAMQLLLSKGAAIDVRDGNLETPLIQASRRGQEAVVKWLLDKGASVDARDRLLRTPVFHAILSTHINLVCTLLDRRTSLTVTDKHWKWTPLHYAASVGSEELVELLLSRRASPYAVSENGWTPLRCAQENSCTGCADLITEFVFNEPGQCVLPANERFKSSVWLGSHRAADVRWATDRGFGAMLAIYAPRRRDPKHHWLQVEDHEIDVFQVEISAPDDAEGPEAWGVVLRHLPRMLGFIDKCLAQGRELLIHDATGVSTGAGVVLAHALVKRRVRFEAALEHITAIRRQVKLSPSVRVGLEDLQEELDQRKLERLENRLRTSPILSIGF</sequence>
<dbReference type="Gene3D" id="1.25.40.20">
    <property type="entry name" value="Ankyrin repeat-containing domain"/>
    <property type="match status" value="2"/>
</dbReference>
<evidence type="ECO:0000256" key="3">
    <source>
        <dbReference type="PROSITE-ProRule" id="PRU00023"/>
    </source>
</evidence>
<dbReference type="InterPro" id="IPR002110">
    <property type="entry name" value="Ankyrin_rpt"/>
</dbReference>
<evidence type="ECO:0000313" key="4">
    <source>
        <dbReference type="EMBL" id="CAD9690553.1"/>
    </source>
</evidence>